<evidence type="ECO:0000256" key="1">
    <source>
        <dbReference type="ARBA" id="ARBA00004479"/>
    </source>
</evidence>
<evidence type="ECO:0000256" key="4">
    <source>
        <dbReference type="ARBA" id="ARBA00022734"/>
    </source>
</evidence>
<comment type="similarity">
    <text evidence="12">Belongs to the immunoglobulin superfamily. SIGLEC (sialic acid binding Ig-like lectin) family.</text>
</comment>
<dbReference type="AlphaFoldDB" id="A0A7J7SKR0"/>
<dbReference type="Proteomes" id="UP000585614">
    <property type="component" value="Unassembled WGS sequence"/>
</dbReference>
<feature type="domain" description="Ig-like" evidence="16">
    <location>
        <begin position="231"/>
        <end position="327"/>
    </location>
</feature>
<keyword evidence="4" id="KW-0430">Lectin</keyword>
<dbReference type="InterPro" id="IPR013783">
    <property type="entry name" value="Ig-like_fold"/>
</dbReference>
<evidence type="ECO:0000256" key="15">
    <source>
        <dbReference type="SAM" id="SignalP"/>
    </source>
</evidence>
<gene>
    <name evidence="17" type="ORF">mRhiFer1_015295</name>
</gene>
<feature type="domain" description="Ig-like" evidence="16">
    <location>
        <begin position="19"/>
        <end position="133"/>
    </location>
</feature>
<evidence type="ECO:0000256" key="9">
    <source>
        <dbReference type="ARBA" id="ARBA00023157"/>
    </source>
</evidence>
<keyword evidence="6" id="KW-0130">Cell adhesion</keyword>
<evidence type="ECO:0000256" key="6">
    <source>
        <dbReference type="ARBA" id="ARBA00022889"/>
    </source>
</evidence>
<dbReference type="GO" id="GO:0007155">
    <property type="term" value="P:cell adhesion"/>
    <property type="evidence" value="ECO:0007669"/>
    <property type="project" value="UniProtKB-KW"/>
</dbReference>
<dbReference type="GO" id="GO:0030246">
    <property type="term" value="F:carbohydrate binding"/>
    <property type="evidence" value="ECO:0007669"/>
    <property type="project" value="UniProtKB-KW"/>
</dbReference>
<dbReference type="EMBL" id="JACAGC010000022">
    <property type="protein sequence ID" value="KAF6289052.1"/>
    <property type="molecule type" value="Genomic_DNA"/>
</dbReference>
<dbReference type="SUPFAM" id="SSF48726">
    <property type="entry name" value="Immunoglobulin"/>
    <property type="match status" value="4"/>
</dbReference>
<name>A0A7J7SKR0_RHIFE</name>
<dbReference type="InterPro" id="IPR051036">
    <property type="entry name" value="SIGLEC"/>
</dbReference>
<evidence type="ECO:0000313" key="17">
    <source>
        <dbReference type="EMBL" id="KAF6289052.1"/>
    </source>
</evidence>
<dbReference type="InterPro" id="IPR003599">
    <property type="entry name" value="Ig_sub"/>
</dbReference>
<dbReference type="Pfam" id="PF13895">
    <property type="entry name" value="Ig_2"/>
    <property type="match status" value="1"/>
</dbReference>
<feature type="region of interest" description="Disordered" evidence="13">
    <location>
        <begin position="487"/>
        <end position="514"/>
    </location>
</feature>
<dbReference type="SMART" id="SM00408">
    <property type="entry name" value="IGc2"/>
    <property type="match status" value="1"/>
</dbReference>
<keyword evidence="9" id="KW-1015">Disulfide bond</keyword>
<dbReference type="InterPro" id="IPR003598">
    <property type="entry name" value="Ig_sub2"/>
</dbReference>
<evidence type="ECO:0000259" key="16">
    <source>
        <dbReference type="PROSITE" id="PS50835"/>
    </source>
</evidence>
<dbReference type="PROSITE" id="PS00290">
    <property type="entry name" value="IG_MHC"/>
    <property type="match status" value="1"/>
</dbReference>
<keyword evidence="11" id="KW-0393">Immunoglobulin domain</keyword>
<feature type="chain" id="PRO_5029870688" description="Ig-like domain-containing protein" evidence="15">
    <location>
        <begin position="17"/>
        <end position="549"/>
    </location>
</feature>
<feature type="domain" description="Ig-like" evidence="16">
    <location>
        <begin position="143"/>
        <end position="224"/>
    </location>
</feature>
<comment type="caution">
    <text evidence="17">The sequence shown here is derived from an EMBL/GenBank/DDBJ whole genome shotgun (WGS) entry which is preliminary data.</text>
</comment>
<dbReference type="SMART" id="SM00409">
    <property type="entry name" value="IG"/>
    <property type="match status" value="3"/>
</dbReference>
<evidence type="ECO:0000256" key="2">
    <source>
        <dbReference type="ARBA" id="ARBA00022692"/>
    </source>
</evidence>
<proteinExistence type="inferred from homology"/>
<evidence type="ECO:0000256" key="12">
    <source>
        <dbReference type="ARBA" id="ARBA00038361"/>
    </source>
</evidence>
<dbReference type="GO" id="GO:0005886">
    <property type="term" value="C:plasma membrane"/>
    <property type="evidence" value="ECO:0007669"/>
    <property type="project" value="TreeGrafter"/>
</dbReference>
<dbReference type="Gene3D" id="2.60.40.10">
    <property type="entry name" value="Immunoglobulins"/>
    <property type="match status" value="4"/>
</dbReference>
<dbReference type="FunFam" id="2.60.40.10:FF:000829">
    <property type="entry name" value="Sialic acid-binding Ig-like lectin 8"/>
    <property type="match status" value="1"/>
</dbReference>
<evidence type="ECO:0000256" key="10">
    <source>
        <dbReference type="ARBA" id="ARBA00023180"/>
    </source>
</evidence>
<dbReference type="PANTHER" id="PTHR12035">
    <property type="entry name" value="SIALIC ACID BINDING IMMUNOGLOBULIN-LIKE LECTIN"/>
    <property type="match status" value="1"/>
</dbReference>
<keyword evidence="3 15" id="KW-0732">Signal</keyword>
<keyword evidence="7 14" id="KW-1133">Transmembrane helix</keyword>
<evidence type="ECO:0000256" key="5">
    <source>
        <dbReference type="ARBA" id="ARBA00022737"/>
    </source>
</evidence>
<keyword evidence="5" id="KW-0677">Repeat</keyword>
<comment type="subcellular location">
    <subcellularLocation>
        <location evidence="1">Membrane</location>
        <topology evidence="1">Single-pass type I membrane protein</topology>
    </subcellularLocation>
</comment>
<dbReference type="PROSITE" id="PS50835">
    <property type="entry name" value="IG_LIKE"/>
    <property type="match status" value="3"/>
</dbReference>
<reference evidence="17 18" key="1">
    <citation type="journal article" date="2020" name="Nature">
        <title>Six reference-quality genomes reveal evolution of bat adaptations.</title>
        <authorList>
            <person name="Jebb D."/>
            <person name="Huang Z."/>
            <person name="Pippel M."/>
            <person name="Hughes G.M."/>
            <person name="Lavrichenko K."/>
            <person name="Devanna P."/>
            <person name="Winkler S."/>
            <person name="Jermiin L.S."/>
            <person name="Skirmuntt E.C."/>
            <person name="Katzourakis A."/>
            <person name="Burkitt-Gray L."/>
            <person name="Ray D.A."/>
            <person name="Sullivan K.A.M."/>
            <person name="Roscito J.G."/>
            <person name="Kirilenko B.M."/>
            <person name="Davalos L.M."/>
            <person name="Corthals A.P."/>
            <person name="Power M.L."/>
            <person name="Jones G."/>
            <person name="Ransome R.D."/>
            <person name="Dechmann D.K.N."/>
            <person name="Locatelli A.G."/>
            <person name="Puechmaille S.J."/>
            <person name="Fedrigo O."/>
            <person name="Jarvis E.D."/>
            <person name="Hiller M."/>
            <person name="Vernes S.C."/>
            <person name="Myers E.W."/>
            <person name="Teeling E.C."/>
        </authorList>
    </citation>
    <scope>NUCLEOTIDE SEQUENCE [LARGE SCALE GENOMIC DNA]</scope>
    <source>
        <strain evidence="17">MRhiFer1</strain>
        <tissue evidence="17">Lung</tissue>
    </source>
</reference>
<evidence type="ECO:0000256" key="3">
    <source>
        <dbReference type="ARBA" id="ARBA00022729"/>
    </source>
</evidence>
<evidence type="ECO:0000256" key="8">
    <source>
        <dbReference type="ARBA" id="ARBA00023136"/>
    </source>
</evidence>
<evidence type="ECO:0000256" key="14">
    <source>
        <dbReference type="SAM" id="Phobius"/>
    </source>
</evidence>
<keyword evidence="10" id="KW-0325">Glycoprotein</keyword>
<evidence type="ECO:0000313" key="18">
    <source>
        <dbReference type="Proteomes" id="UP000585614"/>
    </source>
</evidence>
<dbReference type="Pfam" id="PF07686">
    <property type="entry name" value="V-set"/>
    <property type="match status" value="1"/>
</dbReference>
<accession>A0A7J7SKR0</accession>
<keyword evidence="2 14" id="KW-0812">Transmembrane</keyword>
<evidence type="ECO:0000256" key="7">
    <source>
        <dbReference type="ARBA" id="ARBA00022989"/>
    </source>
</evidence>
<protein>
    <recommendedName>
        <fullName evidence="16">Ig-like domain-containing protein</fullName>
    </recommendedName>
</protein>
<feature type="signal peptide" evidence="15">
    <location>
        <begin position="1"/>
        <end position="16"/>
    </location>
</feature>
<keyword evidence="8 14" id="KW-0472">Membrane</keyword>
<dbReference type="PANTHER" id="PTHR12035:SF125">
    <property type="entry name" value="SIALIC ACID-BINDING IG-LIKE LECTIN 5"/>
    <property type="match status" value="1"/>
</dbReference>
<organism evidence="17 18">
    <name type="scientific">Rhinolophus ferrumequinum</name>
    <name type="common">Greater horseshoe bat</name>
    <dbReference type="NCBI Taxonomy" id="59479"/>
    <lineage>
        <taxon>Eukaryota</taxon>
        <taxon>Metazoa</taxon>
        <taxon>Chordata</taxon>
        <taxon>Craniata</taxon>
        <taxon>Vertebrata</taxon>
        <taxon>Euteleostomi</taxon>
        <taxon>Mammalia</taxon>
        <taxon>Eutheria</taxon>
        <taxon>Laurasiatheria</taxon>
        <taxon>Chiroptera</taxon>
        <taxon>Yinpterochiroptera</taxon>
        <taxon>Rhinolophoidea</taxon>
        <taxon>Rhinolophidae</taxon>
        <taxon>Rhinolophinae</taxon>
        <taxon>Rhinolophus</taxon>
    </lineage>
</organism>
<dbReference type="InterPro" id="IPR013106">
    <property type="entry name" value="Ig_V-set"/>
</dbReference>
<dbReference type="InterPro" id="IPR003006">
    <property type="entry name" value="Ig/MHC_CS"/>
</dbReference>
<dbReference type="InterPro" id="IPR036179">
    <property type="entry name" value="Ig-like_dom_sf"/>
</dbReference>
<feature type="transmembrane region" description="Helical" evidence="14">
    <location>
        <begin position="437"/>
        <end position="459"/>
    </location>
</feature>
<evidence type="ECO:0000256" key="11">
    <source>
        <dbReference type="ARBA" id="ARBA00023319"/>
    </source>
</evidence>
<dbReference type="InterPro" id="IPR007110">
    <property type="entry name" value="Ig-like_dom"/>
</dbReference>
<sequence length="549" mass="59472">MVPLVLLPLLWGGSLQEKPGYELRLKESVTVQEGLCVHVPCSFSYPWNPQYSSGVLHIYWYRSGDSITYDYPVASNNPYKPVRAETANRFRLLRANSCSLSISNARRSDTGSYFFRVERGYYVKYTYKDKKLHLQVTALTEEPHIHVPEPLESGRPTRLTCNLPGSCEGGRPLTFSWVGAALDSLGPRALRSSVLNLTLRPRDHGTNLTCQVKQEGYTVERTILLNVSYAPQLTVRFSKGNSTALKTLSNHMSLSVLEGQFLLLVCEADSNPPATLSWSQEGKALSPSQRSAPGVLELPHVGAADGGVFTCQAQHPLGSQNVSFSLSVQNPPQLLGPSCSWEEEGLHCSCSSRAQPAPSVRWQLGERLLEGNFSNTSFKVTFNSEGPWANSSLSLSEGLSSSLRLSCEAGNVHGAQSATVLLLPGKSVSLAGVVPGALGGAGAMALLSLCSCLIFFCIVKARRKQASRRLKGMDDEDAVMGTIALGSKQKCQPESPPEQALPAGGVPSSGEQQEELHYANLSFHGVQLREPQDPAAASTCEYSEINTTR</sequence>
<dbReference type="GO" id="GO:0033691">
    <property type="term" value="F:sialic acid binding"/>
    <property type="evidence" value="ECO:0007669"/>
    <property type="project" value="TreeGrafter"/>
</dbReference>
<evidence type="ECO:0000256" key="13">
    <source>
        <dbReference type="SAM" id="MobiDB-lite"/>
    </source>
</evidence>